<dbReference type="InterPro" id="IPR011727">
    <property type="entry name" value="CHP02117"/>
</dbReference>
<accession>A0A1Z4N6S3</accession>
<reference evidence="1 2" key="1">
    <citation type="submission" date="2017-06" db="EMBL/GenBank/DDBJ databases">
        <title>Genome sequencing of cyanobaciteial culture collection at National Institute for Environmental Studies (NIES).</title>
        <authorList>
            <person name="Hirose Y."/>
            <person name="Shimura Y."/>
            <person name="Fujisawa T."/>
            <person name="Nakamura Y."/>
            <person name="Kawachi M."/>
        </authorList>
    </citation>
    <scope>NUCLEOTIDE SEQUENCE [LARGE SCALE GENOMIC DNA]</scope>
    <source>
        <strain evidence="1 2">NIES-37</strain>
    </source>
</reference>
<evidence type="ECO:0000313" key="1">
    <source>
        <dbReference type="EMBL" id="BAZ01407.1"/>
    </source>
</evidence>
<evidence type="ECO:0000313" key="2">
    <source>
        <dbReference type="Proteomes" id="UP000218785"/>
    </source>
</evidence>
<dbReference type="KEGG" id="ttq:NIES37_54070"/>
<keyword evidence="2" id="KW-1185">Reference proteome</keyword>
<name>A0A1Z4N6S3_9CYAN</name>
<dbReference type="Pfam" id="PF09601">
    <property type="entry name" value="DUF2459"/>
    <property type="match status" value="1"/>
</dbReference>
<organism evidence="1 2">
    <name type="scientific">Tolypothrix tenuis PCC 7101</name>
    <dbReference type="NCBI Taxonomy" id="231146"/>
    <lineage>
        <taxon>Bacteria</taxon>
        <taxon>Bacillati</taxon>
        <taxon>Cyanobacteriota</taxon>
        <taxon>Cyanophyceae</taxon>
        <taxon>Nostocales</taxon>
        <taxon>Tolypothrichaceae</taxon>
        <taxon>Tolypothrix</taxon>
    </lineage>
</organism>
<dbReference type="AlphaFoldDB" id="A0A1Z4N6S3"/>
<proteinExistence type="predicted"/>
<gene>
    <name evidence="1" type="ORF">NIES37_54070</name>
</gene>
<dbReference type="Proteomes" id="UP000218785">
    <property type="component" value="Chromosome"/>
</dbReference>
<protein>
    <submittedName>
        <fullName evidence="1">Uncharacterized protein</fullName>
    </submittedName>
</protein>
<dbReference type="EMBL" id="AP018248">
    <property type="protein sequence ID" value="BAZ01407.1"/>
    <property type="molecule type" value="Genomic_DNA"/>
</dbReference>
<sequence>MSTVTVADLRLSTIFKALFLPTPSVIYVKGYQLIPKSLKVKCIKLDKNNYLNLIQFIQSTFQLDAQGKVVRIGDGHTNNAGFYDAVGSYSIIRNCNNWTGEALRKADVNTPLWDGLSSAIIWHLRSSCE</sequence>